<keyword evidence="1" id="KW-0472">Membrane</keyword>
<evidence type="ECO:0000313" key="3">
    <source>
        <dbReference type="Proteomes" id="UP000632154"/>
    </source>
</evidence>
<reference evidence="3" key="1">
    <citation type="journal article" date="2019" name="Int. J. Syst. Evol. Microbiol.">
        <title>The Global Catalogue of Microorganisms (GCM) 10K type strain sequencing project: providing services to taxonomists for standard genome sequencing and annotation.</title>
        <authorList>
            <consortium name="The Broad Institute Genomics Platform"/>
            <consortium name="The Broad Institute Genome Sequencing Center for Infectious Disease"/>
            <person name="Wu L."/>
            <person name="Ma J."/>
        </authorList>
    </citation>
    <scope>NUCLEOTIDE SEQUENCE [LARGE SCALE GENOMIC DNA]</scope>
    <source>
        <strain evidence="3">CGMCC 1.18439</strain>
    </source>
</reference>
<keyword evidence="1" id="KW-1133">Transmembrane helix</keyword>
<keyword evidence="1" id="KW-0812">Transmembrane</keyword>
<dbReference type="RefSeq" id="WP_189641974.1">
    <property type="nucleotide sequence ID" value="NZ_BNAL01000003.1"/>
</dbReference>
<evidence type="ECO:0000313" key="2">
    <source>
        <dbReference type="EMBL" id="GHF95054.1"/>
    </source>
</evidence>
<accession>A0ABQ3K1M6</accession>
<comment type="caution">
    <text evidence="2">The sequence shown here is derived from an EMBL/GenBank/DDBJ whole genome shotgun (WGS) entry which is preliminary data.</text>
</comment>
<dbReference type="Proteomes" id="UP000632154">
    <property type="component" value="Unassembled WGS sequence"/>
</dbReference>
<organism evidence="2 3">
    <name type="scientific">Deinococcus piscis</name>
    <dbReference type="NCBI Taxonomy" id="394230"/>
    <lineage>
        <taxon>Bacteria</taxon>
        <taxon>Thermotogati</taxon>
        <taxon>Deinococcota</taxon>
        <taxon>Deinococci</taxon>
        <taxon>Deinococcales</taxon>
        <taxon>Deinococcaceae</taxon>
        <taxon>Deinococcus</taxon>
    </lineage>
</organism>
<feature type="transmembrane region" description="Helical" evidence="1">
    <location>
        <begin position="39"/>
        <end position="58"/>
    </location>
</feature>
<keyword evidence="3" id="KW-1185">Reference proteome</keyword>
<evidence type="ECO:0000256" key="1">
    <source>
        <dbReference type="SAM" id="Phobius"/>
    </source>
</evidence>
<gene>
    <name evidence="2" type="ORF">GCM10017783_03680</name>
</gene>
<dbReference type="EMBL" id="BNAL01000003">
    <property type="protein sequence ID" value="GHF95054.1"/>
    <property type="molecule type" value="Genomic_DNA"/>
</dbReference>
<proteinExistence type="predicted"/>
<feature type="transmembrane region" description="Helical" evidence="1">
    <location>
        <begin position="121"/>
        <end position="138"/>
    </location>
</feature>
<feature type="transmembrane region" description="Helical" evidence="1">
    <location>
        <begin position="158"/>
        <end position="179"/>
    </location>
</feature>
<protein>
    <submittedName>
        <fullName evidence="2">Uncharacterized protein</fullName>
    </submittedName>
</protein>
<sequence>MLALLFVGLLLLPLLLMAALLGLAWGALAQRFWPRKRWPAVLVLLLALILPAGVALDWSAQVKSAIALDAPHNSASAVAAAQVVAGQFAWAVKLAVAAGLGLTAALLLGRGRWGGHGWGRWLAPLGPLVMAGLLWRTLPLRNGIQLSDFQPDMAQSVVITGVLCLYGSVSLGAFVYLTAPRPWWLEDELPSPPVADTSGQ</sequence>
<name>A0ABQ3K1M6_9DEIO</name>
<feature type="transmembrane region" description="Helical" evidence="1">
    <location>
        <begin position="90"/>
        <end position="109"/>
    </location>
</feature>